<gene>
    <name evidence="1" type="ORF">KCG48_14230</name>
</gene>
<dbReference type="RefSeq" id="WP_211802854.1">
    <property type="nucleotide sequence ID" value="NZ_JAGSCS010000040.1"/>
</dbReference>
<accession>A0A941CSR7</accession>
<reference evidence="1" key="1">
    <citation type="submission" date="2021-04" db="EMBL/GenBank/DDBJ databases">
        <title>Proteiniclasticum sedimins sp. nov., an obligate anaerobic bacterium isolated from anaerobic sludge.</title>
        <authorList>
            <person name="Liu J."/>
        </authorList>
    </citation>
    <scope>NUCLEOTIDE SEQUENCE</scope>
    <source>
        <strain evidence="1">BAD-10</strain>
    </source>
</reference>
<keyword evidence="2" id="KW-1185">Reference proteome</keyword>
<comment type="caution">
    <text evidence="1">The sequence shown here is derived from an EMBL/GenBank/DDBJ whole genome shotgun (WGS) entry which is preliminary data.</text>
</comment>
<dbReference type="AlphaFoldDB" id="A0A941CSR7"/>
<name>A0A941CSR7_9CLOT</name>
<proteinExistence type="predicted"/>
<organism evidence="1 2">
    <name type="scientific">Proteiniclasticum sediminis</name>
    <dbReference type="NCBI Taxonomy" id="2804028"/>
    <lineage>
        <taxon>Bacteria</taxon>
        <taxon>Bacillati</taxon>
        <taxon>Bacillota</taxon>
        <taxon>Clostridia</taxon>
        <taxon>Eubacteriales</taxon>
        <taxon>Clostridiaceae</taxon>
        <taxon>Proteiniclasticum</taxon>
    </lineage>
</organism>
<dbReference type="Proteomes" id="UP000675379">
    <property type="component" value="Unassembled WGS sequence"/>
</dbReference>
<sequence>MKRIEYFAVITSLFKFKTITDEQGNEFVLFAQSNYDFVENIKDRTDFEAYENHVHLIDNIKKNELNKLIPIARDLGQTMFLRIS</sequence>
<protein>
    <submittedName>
        <fullName evidence="1">Uncharacterized protein</fullName>
    </submittedName>
</protein>
<evidence type="ECO:0000313" key="1">
    <source>
        <dbReference type="EMBL" id="MBR0577464.1"/>
    </source>
</evidence>
<dbReference type="EMBL" id="JAGSCS010000040">
    <property type="protein sequence ID" value="MBR0577464.1"/>
    <property type="molecule type" value="Genomic_DNA"/>
</dbReference>
<evidence type="ECO:0000313" key="2">
    <source>
        <dbReference type="Proteomes" id="UP000675379"/>
    </source>
</evidence>